<protein>
    <submittedName>
        <fullName evidence="4">Replication initiation and membrane attachment protein</fullName>
    </submittedName>
</protein>
<dbReference type="InterPro" id="IPR058660">
    <property type="entry name" value="WHD_DnaB"/>
</dbReference>
<evidence type="ECO:0000259" key="2">
    <source>
        <dbReference type="Pfam" id="PF07261"/>
    </source>
</evidence>
<dbReference type="SUPFAM" id="SSF158499">
    <property type="entry name" value="DnaD domain-like"/>
    <property type="match status" value="1"/>
</dbReference>
<dbReference type="EMBL" id="JAUSUR010000008">
    <property type="protein sequence ID" value="MDQ0362774.1"/>
    <property type="molecule type" value="Genomic_DNA"/>
</dbReference>
<name>A0ABU0E789_9FIRM</name>
<organism evidence="4 5">
    <name type="scientific">Breznakia pachnodae</name>
    <dbReference type="NCBI Taxonomy" id="265178"/>
    <lineage>
        <taxon>Bacteria</taxon>
        <taxon>Bacillati</taxon>
        <taxon>Bacillota</taxon>
        <taxon>Erysipelotrichia</taxon>
        <taxon>Erysipelotrichales</taxon>
        <taxon>Erysipelotrichaceae</taxon>
        <taxon>Breznakia</taxon>
    </lineage>
</organism>
<dbReference type="Gene3D" id="1.10.10.630">
    <property type="entry name" value="DnaD domain-like"/>
    <property type="match status" value="1"/>
</dbReference>
<gene>
    <name evidence="4" type="ORF">J2S15_003535</name>
</gene>
<sequence>MLKQEDKLTIEIHGVINEESHAVLSMLYYPLIKEKAFLLYHLLVSLCENKMTFENHRIIHAISGFSMEVIEEERKRLEKYQLLKTYYDSKKNQYLYAIIPPKSGTDFLEHEVFGRLYLNNMGEQVVKFQKLNFLPQIVDKDQYKDISECISDVLRDDWNESFEETYQQVKKDIKNSKQEFASVFNYDEFLNGLSDIVWPKKSRSKKAMEEIGKIATVYGISPKQMKVLVAKSCSPKDKMLDLALLREKAAASRAKFETDEVNIYKWPPVRFMQNKQNGAPVSKADAETIRVLLEDYKLNPEVCNVLIEYVLNTSEQKFVRNYVESIAGSWVRAKVDTYEKAVERIHRPTSKTGSKIKKVEVKEEGMSEEERQKILDEINAMKGQMGNGKV</sequence>
<feature type="domain" description="Replicative helicase loading/DNA remodeling protein DnaB N-terminal winged helix" evidence="3">
    <location>
        <begin position="20"/>
        <end position="195"/>
    </location>
</feature>
<dbReference type="InterPro" id="IPR034829">
    <property type="entry name" value="DnaD-like_sf"/>
</dbReference>
<proteinExistence type="inferred from homology"/>
<dbReference type="Pfam" id="PF25888">
    <property type="entry name" value="WHD_DnaB"/>
    <property type="match status" value="1"/>
</dbReference>
<evidence type="ECO:0000313" key="5">
    <source>
        <dbReference type="Proteomes" id="UP001230220"/>
    </source>
</evidence>
<feature type="domain" description="DnaB/C C-terminal" evidence="2">
    <location>
        <begin position="275"/>
        <end position="344"/>
    </location>
</feature>
<evidence type="ECO:0000313" key="4">
    <source>
        <dbReference type="EMBL" id="MDQ0362774.1"/>
    </source>
</evidence>
<evidence type="ECO:0000256" key="1">
    <source>
        <dbReference type="ARBA" id="ARBA00093462"/>
    </source>
</evidence>
<comment type="similarity">
    <text evidence="1">Belongs to the DnaB/DnaD family.</text>
</comment>
<dbReference type="Proteomes" id="UP001230220">
    <property type="component" value="Unassembled WGS sequence"/>
</dbReference>
<dbReference type="InterPro" id="IPR006343">
    <property type="entry name" value="DnaB/C_C"/>
</dbReference>
<reference evidence="4 5" key="1">
    <citation type="submission" date="2023-07" db="EMBL/GenBank/DDBJ databases">
        <title>Genomic Encyclopedia of Type Strains, Phase IV (KMG-IV): sequencing the most valuable type-strain genomes for metagenomic binning, comparative biology and taxonomic classification.</title>
        <authorList>
            <person name="Goeker M."/>
        </authorList>
    </citation>
    <scope>NUCLEOTIDE SEQUENCE [LARGE SCALE GENOMIC DNA]</scope>
    <source>
        <strain evidence="4 5">DSM 16784</strain>
    </source>
</reference>
<dbReference type="RefSeq" id="WP_307410774.1">
    <property type="nucleotide sequence ID" value="NZ_JAUSUR010000008.1"/>
</dbReference>
<dbReference type="Pfam" id="PF07261">
    <property type="entry name" value="DnaB_2"/>
    <property type="match status" value="1"/>
</dbReference>
<accession>A0ABU0E789</accession>
<evidence type="ECO:0000259" key="3">
    <source>
        <dbReference type="Pfam" id="PF25888"/>
    </source>
</evidence>
<keyword evidence="5" id="KW-1185">Reference proteome</keyword>
<comment type="caution">
    <text evidence="4">The sequence shown here is derived from an EMBL/GenBank/DDBJ whole genome shotgun (WGS) entry which is preliminary data.</text>
</comment>